<proteinExistence type="predicted"/>
<dbReference type="PANTHER" id="PTHR36919">
    <property type="entry name" value="BLR1215 PROTEIN"/>
    <property type="match status" value="1"/>
</dbReference>
<dbReference type="InterPro" id="IPR019223">
    <property type="entry name" value="DUF2147"/>
</dbReference>
<dbReference type="Proteomes" id="UP000248887">
    <property type="component" value="Unassembled WGS sequence"/>
</dbReference>
<dbReference type="EMBL" id="QFQD01000018">
    <property type="protein sequence ID" value="PZQ83502.1"/>
    <property type="molecule type" value="Genomic_DNA"/>
</dbReference>
<accession>A0A2W5R3E5</accession>
<dbReference type="PANTHER" id="PTHR36919:SF2">
    <property type="entry name" value="BLL6627 PROTEIN"/>
    <property type="match status" value="1"/>
</dbReference>
<evidence type="ECO:0000313" key="3">
    <source>
        <dbReference type="Proteomes" id="UP000248887"/>
    </source>
</evidence>
<protein>
    <submittedName>
        <fullName evidence="2">DUF2147 domain-containing protein</fullName>
    </submittedName>
</protein>
<name>A0A2W5R3E5_ANCNO</name>
<organism evidence="2 3">
    <name type="scientific">Ancylobacter novellus</name>
    <name type="common">Thiobacillus novellus</name>
    <dbReference type="NCBI Taxonomy" id="921"/>
    <lineage>
        <taxon>Bacteria</taxon>
        <taxon>Pseudomonadati</taxon>
        <taxon>Pseudomonadota</taxon>
        <taxon>Alphaproteobacteria</taxon>
        <taxon>Hyphomicrobiales</taxon>
        <taxon>Xanthobacteraceae</taxon>
        <taxon>Ancylobacter</taxon>
    </lineage>
</organism>
<dbReference type="AlphaFoldDB" id="A0A2W5R3E5"/>
<sequence>MTHGIRCDGLKKLAGITAGMAAFTLVMLGSDARAGGIEGTWLSQSGDTQVRIAPCGGSPCGTIMWLKEPLPDSNNPDPAKRGRALIGVQMISGLSPAEGDRWNGQLYNFETGKTYSGSLEPIGNDKLKLSGCVLGGMLCRNQVWTRVK</sequence>
<reference evidence="2 3" key="1">
    <citation type="submission" date="2017-08" db="EMBL/GenBank/DDBJ databases">
        <title>Infants hospitalized years apart are colonized by the same room-sourced microbial strains.</title>
        <authorList>
            <person name="Brooks B."/>
            <person name="Olm M.R."/>
            <person name="Firek B.A."/>
            <person name="Baker R."/>
            <person name="Thomas B.C."/>
            <person name="Morowitz M.J."/>
            <person name="Banfield J.F."/>
        </authorList>
    </citation>
    <scope>NUCLEOTIDE SEQUENCE [LARGE SCALE GENOMIC DNA]</scope>
    <source>
        <strain evidence="2">S2_005_001_R2_27</strain>
    </source>
</reference>
<gene>
    <name evidence="2" type="ORF">DI549_07820</name>
</gene>
<dbReference type="Gene3D" id="2.40.128.520">
    <property type="match status" value="1"/>
</dbReference>
<feature type="domain" description="DUF2147" evidence="1">
    <location>
        <begin position="39"/>
        <end position="146"/>
    </location>
</feature>
<evidence type="ECO:0000313" key="2">
    <source>
        <dbReference type="EMBL" id="PZQ83502.1"/>
    </source>
</evidence>
<evidence type="ECO:0000259" key="1">
    <source>
        <dbReference type="Pfam" id="PF09917"/>
    </source>
</evidence>
<comment type="caution">
    <text evidence="2">The sequence shown here is derived from an EMBL/GenBank/DDBJ whole genome shotgun (WGS) entry which is preliminary data.</text>
</comment>
<dbReference type="Pfam" id="PF09917">
    <property type="entry name" value="DUF2147"/>
    <property type="match status" value="1"/>
</dbReference>